<keyword evidence="7 14" id="KW-1133">Transmembrane helix</keyword>
<dbReference type="Gene3D" id="1.10.287.70">
    <property type="match status" value="1"/>
</dbReference>
<keyword evidence="18" id="KW-1185">Reference proteome</keyword>
<evidence type="ECO:0000256" key="3">
    <source>
        <dbReference type="ARBA" id="ARBA00022538"/>
    </source>
</evidence>
<evidence type="ECO:0000256" key="12">
    <source>
        <dbReference type="RuleBase" id="RU003822"/>
    </source>
</evidence>
<keyword evidence="10 12" id="KW-0407">Ion channel</keyword>
<dbReference type="GO" id="GO:0034765">
    <property type="term" value="P:regulation of monoatomic ion transmembrane transport"/>
    <property type="evidence" value="ECO:0007669"/>
    <property type="project" value="TreeGrafter"/>
</dbReference>
<dbReference type="Gene3D" id="2.60.40.10">
    <property type="entry name" value="Immunoglobulins"/>
    <property type="match status" value="1"/>
</dbReference>
<accession>A0A9Q0I6U5</accession>
<evidence type="ECO:0000259" key="16">
    <source>
        <dbReference type="Pfam" id="PF17655"/>
    </source>
</evidence>
<sequence length="672" mass="74051">MQLCAAGQRPDMTSVTPPSSEDSSPQKLCHSQTQTDTNGAGANGAGALRRRRRVLSKDGRSNVLIAHVSGRGALYLRDLWTTFLDMQWRYKLFLFSATFAGTWFLFEFDPPSNHTPCVMEVKTLTGAFLFSLESQTTIGYGFRCITEECPGAIILLIVQLVLTMVLEIFITGTFLAKVARPKKRGETVKFSQHALVSNYQGRPCLMIRVTGKLLQTSLTMEGEQVCLDQQNVPFQVDTSSDSPFLIIPLTFYHVIDEHSPLLAWASTGGGWSAPELADFELLVILSATYVADFTFFDKVTRAPAPPLFGDVKKAGQGEDPEKVRLEEDYRGGEKGRGPRERGRGRNASPHSQWFTEEGPRRLPVNTSLPMALIPCLALAQWFTEEGPRRLPVNTSLPMALIPCLALAVMLSTVTRCDAGRPSCGALIEKSVGDDVEMDTCSSGRITEAYWKYGNHKITKGLVGKDDSQFKGRVHAITDVAVRELNSTRSRSESCVTWLQCTSSSSDSGAERGNYTWAVGNQTYAGARLKYASREAEETATCTVSNPVSRGSASVQLECNGTYPTDGSIGQDKAFTQLWVYVLKGLGVGLLTLVLVWLLLRRSRRTKAAFPEAPNPQYTPQPMDATPQPYSVTFPQLQYGHMDHHHIQSKEEEVVVGQAVEEQDHQVIGGKLF</sequence>
<dbReference type="GO" id="GO:0034702">
    <property type="term" value="C:monoatomic ion channel complex"/>
    <property type="evidence" value="ECO:0007669"/>
    <property type="project" value="UniProtKB-KW"/>
</dbReference>
<feature type="region of interest" description="Disordered" evidence="13">
    <location>
        <begin position="307"/>
        <end position="358"/>
    </location>
</feature>
<evidence type="ECO:0000256" key="13">
    <source>
        <dbReference type="SAM" id="MobiDB-lite"/>
    </source>
</evidence>
<evidence type="ECO:0000256" key="10">
    <source>
        <dbReference type="ARBA" id="ARBA00023303"/>
    </source>
</evidence>
<keyword evidence="4 12" id="KW-0812">Transmembrane</keyword>
<reference evidence="17" key="1">
    <citation type="submission" date="2022-07" db="EMBL/GenBank/DDBJ databases">
        <title>Chromosome-level genome of Muraenolepis orangiensis.</title>
        <authorList>
            <person name="Kim J."/>
        </authorList>
    </citation>
    <scope>NUCLEOTIDE SEQUENCE</scope>
    <source>
        <strain evidence="17">KU_S4_2022</strain>
        <tissue evidence="17">Muscle</tissue>
    </source>
</reference>
<dbReference type="OrthoDB" id="9835793at2759"/>
<name>A0A9Q0I6U5_9TELE</name>
<dbReference type="InterPro" id="IPR014756">
    <property type="entry name" value="Ig_E-set"/>
</dbReference>
<feature type="compositionally biased region" description="Basic and acidic residues" evidence="13">
    <location>
        <begin position="310"/>
        <end position="343"/>
    </location>
</feature>
<dbReference type="Gene3D" id="2.60.40.1400">
    <property type="entry name" value="G protein-activated inward rectifier potassium channel 1"/>
    <property type="match status" value="1"/>
</dbReference>
<dbReference type="InterPro" id="IPR040445">
    <property type="entry name" value="Kir_TM"/>
</dbReference>
<evidence type="ECO:0000256" key="2">
    <source>
        <dbReference type="ARBA" id="ARBA00022448"/>
    </source>
</evidence>
<dbReference type="InterPro" id="IPR013783">
    <property type="entry name" value="Ig-like_fold"/>
</dbReference>
<dbReference type="SUPFAM" id="SSF81324">
    <property type="entry name" value="Voltage-gated potassium channels"/>
    <property type="match status" value="1"/>
</dbReference>
<dbReference type="Pfam" id="PF17655">
    <property type="entry name" value="IRK_C"/>
    <property type="match status" value="1"/>
</dbReference>
<dbReference type="PANTHER" id="PTHR11767">
    <property type="entry name" value="INWARD RECTIFIER POTASSIUM CHANNEL"/>
    <property type="match status" value="1"/>
</dbReference>
<feature type="transmembrane region" description="Helical" evidence="14">
    <location>
        <begin position="152"/>
        <end position="176"/>
    </location>
</feature>
<feature type="domain" description="Potassium channel inwardly rectifying transmembrane" evidence="15">
    <location>
        <begin position="56"/>
        <end position="181"/>
    </location>
</feature>
<keyword evidence="5 12" id="KW-0851">Voltage-gated channel</keyword>
<evidence type="ECO:0000313" key="18">
    <source>
        <dbReference type="Proteomes" id="UP001148018"/>
    </source>
</evidence>
<dbReference type="EMBL" id="JANIIK010000118">
    <property type="protein sequence ID" value="KAJ3585731.1"/>
    <property type="molecule type" value="Genomic_DNA"/>
</dbReference>
<evidence type="ECO:0000256" key="7">
    <source>
        <dbReference type="ARBA" id="ARBA00022989"/>
    </source>
</evidence>
<organism evidence="17 18">
    <name type="scientific">Muraenolepis orangiensis</name>
    <name type="common">Patagonian moray cod</name>
    <dbReference type="NCBI Taxonomy" id="630683"/>
    <lineage>
        <taxon>Eukaryota</taxon>
        <taxon>Metazoa</taxon>
        <taxon>Chordata</taxon>
        <taxon>Craniata</taxon>
        <taxon>Vertebrata</taxon>
        <taxon>Euteleostomi</taxon>
        <taxon>Actinopterygii</taxon>
        <taxon>Neopterygii</taxon>
        <taxon>Teleostei</taxon>
        <taxon>Neoteleostei</taxon>
        <taxon>Acanthomorphata</taxon>
        <taxon>Zeiogadaria</taxon>
        <taxon>Gadariae</taxon>
        <taxon>Gadiformes</taxon>
        <taxon>Muraenolepidoidei</taxon>
        <taxon>Muraenolepididae</taxon>
        <taxon>Muraenolepis</taxon>
    </lineage>
</organism>
<comment type="catalytic activity">
    <reaction evidence="11">
        <text>K(+)(in) = K(+)(out)</text>
        <dbReference type="Rhea" id="RHEA:29463"/>
        <dbReference type="ChEBI" id="CHEBI:29103"/>
    </reaction>
</comment>
<feature type="transmembrane region" description="Helical" evidence="14">
    <location>
        <begin position="577"/>
        <end position="599"/>
    </location>
</feature>
<dbReference type="GO" id="GO:0005242">
    <property type="term" value="F:inward rectifier potassium channel activity"/>
    <property type="evidence" value="ECO:0007669"/>
    <property type="project" value="InterPro"/>
</dbReference>
<keyword evidence="6 12" id="KW-0630">Potassium</keyword>
<dbReference type="Proteomes" id="UP001148018">
    <property type="component" value="Unassembled WGS sequence"/>
</dbReference>
<dbReference type="InterPro" id="IPR013518">
    <property type="entry name" value="K_chnl_inward-rec_Kir_cyto"/>
</dbReference>
<dbReference type="Pfam" id="PF01007">
    <property type="entry name" value="IRK"/>
    <property type="match status" value="1"/>
</dbReference>
<gene>
    <name evidence="17" type="ORF">NHX12_014450</name>
</gene>
<evidence type="ECO:0000259" key="15">
    <source>
        <dbReference type="Pfam" id="PF01007"/>
    </source>
</evidence>
<keyword evidence="9 14" id="KW-0472">Membrane</keyword>
<dbReference type="PANTHER" id="PTHR11767:SF21">
    <property type="entry name" value="ATP-SENSITIVE INWARD RECTIFIER POTASSIUM CHANNEL 10"/>
    <property type="match status" value="1"/>
</dbReference>
<protein>
    <recommendedName>
        <fullName evidence="19">Ig-like domain-containing protein</fullName>
    </recommendedName>
</protein>
<evidence type="ECO:0000256" key="1">
    <source>
        <dbReference type="ARBA" id="ARBA00004141"/>
    </source>
</evidence>
<evidence type="ECO:0000256" key="9">
    <source>
        <dbReference type="ARBA" id="ARBA00023136"/>
    </source>
</evidence>
<keyword evidence="8 12" id="KW-0406">Ion transport</keyword>
<keyword evidence="2 12" id="KW-0813">Transport</keyword>
<evidence type="ECO:0008006" key="19">
    <source>
        <dbReference type="Google" id="ProtNLM"/>
    </source>
</evidence>
<dbReference type="GO" id="GO:0005886">
    <property type="term" value="C:plasma membrane"/>
    <property type="evidence" value="ECO:0007669"/>
    <property type="project" value="TreeGrafter"/>
</dbReference>
<comment type="similarity">
    <text evidence="12">Belongs to the inward rectifier-type potassium channel (TC 1.A.2.1) family.</text>
</comment>
<feature type="domain" description="Inward rectifier potassium channel C-terminal" evidence="16">
    <location>
        <begin position="188"/>
        <end position="288"/>
    </location>
</feature>
<dbReference type="InterPro" id="IPR016449">
    <property type="entry name" value="K_chnl_inward-rec_Kir"/>
</dbReference>
<dbReference type="SUPFAM" id="SSF81296">
    <property type="entry name" value="E set domains"/>
    <property type="match status" value="1"/>
</dbReference>
<feature type="compositionally biased region" description="Polar residues" evidence="13">
    <location>
        <begin position="11"/>
        <end position="37"/>
    </location>
</feature>
<evidence type="ECO:0000256" key="4">
    <source>
        <dbReference type="ARBA" id="ARBA00022692"/>
    </source>
</evidence>
<dbReference type="InterPro" id="IPR041647">
    <property type="entry name" value="IRK_C"/>
</dbReference>
<dbReference type="GO" id="GO:1990573">
    <property type="term" value="P:potassium ion import across plasma membrane"/>
    <property type="evidence" value="ECO:0007669"/>
    <property type="project" value="TreeGrafter"/>
</dbReference>
<evidence type="ECO:0000256" key="8">
    <source>
        <dbReference type="ARBA" id="ARBA00023065"/>
    </source>
</evidence>
<evidence type="ECO:0000313" key="17">
    <source>
        <dbReference type="EMBL" id="KAJ3585731.1"/>
    </source>
</evidence>
<feature type="region of interest" description="Disordered" evidence="13">
    <location>
        <begin position="1"/>
        <end position="46"/>
    </location>
</feature>
<proteinExistence type="inferred from homology"/>
<keyword evidence="3 12" id="KW-0633">Potassium transport</keyword>
<dbReference type="GO" id="GO:0007399">
    <property type="term" value="P:nervous system development"/>
    <property type="evidence" value="ECO:0007669"/>
    <property type="project" value="UniProtKB-ARBA"/>
</dbReference>
<dbReference type="AlphaFoldDB" id="A0A9Q0I6U5"/>
<evidence type="ECO:0000256" key="6">
    <source>
        <dbReference type="ARBA" id="ARBA00022958"/>
    </source>
</evidence>
<dbReference type="PRINTS" id="PR01320">
    <property type="entry name" value="KIRCHANNEL"/>
</dbReference>
<evidence type="ECO:0000256" key="14">
    <source>
        <dbReference type="SAM" id="Phobius"/>
    </source>
</evidence>
<comment type="caution">
    <text evidence="17">The sequence shown here is derived from an EMBL/GenBank/DDBJ whole genome shotgun (WGS) entry which is preliminary data.</text>
</comment>
<evidence type="ECO:0000256" key="5">
    <source>
        <dbReference type="ARBA" id="ARBA00022882"/>
    </source>
</evidence>
<comment type="subcellular location">
    <subcellularLocation>
        <location evidence="1 12">Membrane</location>
        <topology evidence="1 12">Multi-pass membrane protein</topology>
    </subcellularLocation>
</comment>
<evidence type="ECO:0000256" key="11">
    <source>
        <dbReference type="ARBA" id="ARBA00034430"/>
    </source>
</evidence>